<keyword evidence="1" id="KW-0472">Membrane</keyword>
<comment type="caution">
    <text evidence="2">The sequence shown here is derived from an EMBL/GenBank/DDBJ whole genome shotgun (WGS) entry which is preliminary data.</text>
</comment>
<organism evidence="2 3">
    <name type="scientific">Pseudoalteromonas atlantica</name>
    <name type="common">Alteromonas atlantica</name>
    <dbReference type="NCBI Taxonomy" id="288"/>
    <lineage>
        <taxon>Bacteria</taxon>
        <taxon>Pseudomonadati</taxon>
        <taxon>Pseudomonadota</taxon>
        <taxon>Gammaproteobacteria</taxon>
        <taxon>Alteromonadales</taxon>
        <taxon>Pseudoalteromonadaceae</taxon>
        <taxon>Pseudoalteromonas</taxon>
    </lineage>
</organism>
<name>A0ABQ0UEJ6_PSEAF</name>
<dbReference type="RefSeq" id="WP_138576254.1">
    <property type="nucleotide sequence ID" value="NZ_BJUT01000022.1"/>
</dbReference>
<protein>
    <submittedName>
        <fullName evidence="2">Uncharacterized protein</fullName>
    </submittedName>
</protein>
<keyword evidence="1" id="KW-0812">Transmembrane</keyword>
<keyword evidence="3" id="KW-1185">Reference proteome</keyword>
<evidence type="ECO:0000313" key="3">
    <source>
        <dbReference type="Proteomes" id="UP000321189"/>
    </source>
</evidence>
<keyword evidence="1" id="KW-1133">Transmembrane helix</keyword>
<feature type="transmembrane region" description="Helical" evidence="1">
    <location>
        <begin position="224"/>
        <end position="250"/>
    </location>
</feature>
<feature type="transmembrane region" description="Helical" evidence="1">
    <location>
        <begin position="195"/>
        <end position="217"/>
    </location>
</feature>
<accession>A0ABQ0UEJ6</accession>
<dbReference type="Proteomes" id="UP000321189">
    <property type="component" value="Unassembled WGS sequence"/>
</dbReference>
<reference evidence="2 3" key="1">
    <citation type="submission" date="2019-07" db="EMBL/GenBank/DDBJ databases">
        <title>Whole genome shotgun sequence of Pseudoalteromonas atlantica NBRC 103033.</title>
        <authorList>
            <person name="Hosoyama A."/>
            <person name="Uohara A."/>
            <person name="Ohji S."/>
            <person name="Ichikawa N."/>
        </authorList>
    </citation>
    <scope>NUCLEOTIDE SEQUENCE [LARGE SCALE GENOMIC DNA]</scope>
    <source>
        <strain evidence="2 3">NBRC 103033</strain>
    </source>
</reference>
<evidence type="ECO:0000256" key="1">
    <source>
        <dbReference type="SAM" id="Phobius"/>
    </source>
</evidence>
<proteinExistence type="predicted"/>
<gene>
    <name evidence="2" type="ORF">PAT01_21820</name>
</gene>
<sequence>MSAYARRAVAERQRQNQIKNILSGNNHTLIQMNSAEFVDYIISVKMKQGKSRSEVVDWLDELLEEHNSLSSKWKRIKDQLKTGGGLYPLFNDVKALAIIAVAMHRQGNVFGKFKIKVYNGSPAIIMSSYPGIKAHLTGTRYLASNPKLFTIGVGKLEAAKAMKGGFVLTLVISVTFHATDYLLNDQKTWHDLVAGVAVDMAVVGAAIVTTSTILGVASSASAGLATIIAGTVLVPLLVVVVVGVAFSIAFSDTSGYVKVLSEELRNIENKIQSDVVKIRAGAQKINNEYKENPNEFLHEFFGVPMFKKNRSYNF</sequence>
<evidence type="ECO:0000313" key="2">
    <source>
        <dbReference type="EMBL" id="GEK76878.1"/>
    </source>
</evidence>
<dbReference type="EMBL" id="BJUT01000022">
    <property type="protein sequence ID" value="GEK76878.1"/>
    <property type="molecule type" value="Genomic_DNA"/>
</dbReference>